<dbReference type="Proteomes" id="UP000265520">
    <property type="component" value="Unassembled WGS sequence"/>
</dbReference>
<evidence type="ECO:0000313" key="1">
    <source>
        <dbReference type="EMBL" id="MCI47823.1"/>
    </source>
</evidence>
<accession>A0A392SFW4</accession>
<dbReference type="AlphaFoldDB" id="A0A392SFW4"/>
<reference evidence="1 2" key="1">
    <citation type="journal article" date="2018" name="Front. Plant Sci.">
        <title>Red Clover (Trifolium pratense) and Zigzag Clover (T. medium) - A Picture of Genomic Similarities and Differences.</title>
        <authorList>
            <person name="Dluhosova J."/>
            <person name="Istvanek J."/>
            <person name="Nedelnik J."/>
            <person name="Repkova J."/>
        </authorList>
    </citation>
    <scope>NUCLEOTIDE SEQUENCE [LARGE SCALE GENOMIC DNA]</scope>
    <source>
        <strain evidence="2">cv. 10/8</strain>
        <tissue evidence="1">Leaf</tissue>
    </source>
</reference>
<name>A0A392SFW4_9FABA</name>
<evidence type="ECO:0000313" key="2">
    <source>
        <dbReference type="Proteomes" id="UP000265520"/>
    </source>
</evidence>
<dbReference type="EMBL" id="LXQA010377572">
    <property type="protein sequence ID" value="MCI47823.1"/>
    <property type="molecule type" value="Genomic_DNA"/>
</dbReference>
<sequence length="34" mass="3569">VQPPLSLQRGGALLNHRTLVDSDQVRSVAPSVGT</sequence>
<feature type="non-terminal residue" evidence="1">
    <location>
        <position position="1"/>
    </location>
</feature>
<proteinExistence type="predicted"/>
<organism evidence="1 2">
    <name type="scientific">Trifolium medium</name>
    <dbReference type="NCBI Taxonomy" id="97028"/>
    <lineage>
        <taxon>Eukaryota</taxon>
        <taxon>Viridiplantae</taxon>
        <taxon>Streptophyta</taxon>
        <taxon>Embryophyta</taxon>
        <taxon>Tracheophyta</taxon>
        <taxon>Spermatophyta</taxon>
        <taxon>Magnoliopsida</taxon>
        <taxon>eudicotyledons</taxon>
        <taxon>Gunneridae</taxon>
        <taxon>Pentapetalae</taxon>
        <taxon>rosids</taxon>
        <taxon>fabids</taxon>
        <taxon>Fabales</taxon>
        <taxon>Fabaceae</taxon>
        <taxon>Papilionoideae</taxon>
        <taxon>50 kb inversion clade</taxon>
        <taxon>NPAAA clade</taxon>
        <taxon>Hologalegina</taxon>
        <taxon>IRL clade</taxon>
        <taxon>Trifolieae</taxon>
        <taxon>Trifolium</taxon>
    </lineage>
</organism>
<protein>
    <submittedName>
        <fullName evidence="1">Uncharacterized protein</fullName>
    </submittedName>
</protein>
<comment type="caution">
    <text evidence="1">The sequence shown here is derived from an EMBL/GenBank/DDBJ whole genome shotgun (WGS) entry which is preliminary data.</text>
</comment>
<keyword evidence="2" id="KW-1185">Reference proteome</keyword>